<organism evidence="2">
    <name type="scientific">Encephalitozoon cuniculi</name>
    <name type="common">Microsporidian parasite</name>
    <dbReference type="NCBI Taxonomy" id="6035"/>
    <lineage>
        <taxon>Eukaryota</taxon>
        <taxon>Fungi</taxon>
        <taxon>Fungi incertae sedis</taxon>
        <taxon>Microsporidia</taxon>
        <taxon>Unikaryonidae</taxon>
        <taxon>Encephalitozoon</taxon>
    </lineage>
</organism>
<dbReference type="VEuPathDB" id="MicrosporidiaDB:AEWQ_110460"/>
<keyword evidence="1" id="KW-0175">Coiled coil</keyword>
<evidence type="ECO:0000313" key="2">
    <source>
        <dbReference type="EMBL" id="AGE94867.1"/>
    </source>
</evidence>
<name>M1K5X0_ENCCN</name>
<dbReference type="VEuPathDB" id="MicrosporidiaDB:ECU11_0490"/>
<evidence type="ECO:0000256" key="1">
    <source>
        <dbReference type="SAM" id="Coils"/>
    </source>
</evidence>
<dbReference type="VEuPathDB" id="MicrosporidiaDB:M970_110460"/>
<dbReference type="EMBL" id="KC513604">
    <property type="protein sequence ID" value="AGE94867.1"/>
    <property type="molecule type" value="Genomic_DNA"/>
</dbReference>
<accession>M1K5X0</accession>
<gene>
    <name evidence="2" type="ORF">ECU11_0490</name>
</gene>
<reference evidence="2" key="1">
    <citation type="journal article" date="2013" name="Eukaryot. Cell">
        <title>Extremely Reduced Levels of Heterozygosity in the Vertebrate Pathogen Encephalitozoon cuniculi.</title>
        <authorList>
            <person name="Selman M."/>
            <person name="Sak B."/>
            <person name="Kvac M."/>
            <person name="Farinelli L."/>
            <person name="Weiss L.M."/>
            <person name="Corradi N."/>
        </authorList>
    </citation>
    <scope>NUCLEOTIDE SEQUENCE</scope>
</reference>
<dbReference type="VEuPathDB" id="MicrosporidiaDB:AEWD_110460"/>
<feature type="coiled-coil region" evidence="1">
    <location>
        <begin position="21"/>
        <end position="67"/>
    </location>
</feature>
<dbReference type="AlphaFoldDB" id="M1K5X0"/>
<proteinExistence type="predicted"/>
<sequence>MERIDKVFNEIRDVRECYARYLSLKNRRAEIEKDMAWIEEEMRRAEATDLEREIEEINSEYQGILESIEKLSLSSRECRSIEDLEAVFSKITDIDVLMKKSLEFLRCSVVLIGIDQAGIEAIHNLPGDGELLAFRVDKDVERLFQVSAEYPEMQKKCYLLFKSTVHGGIQGVVPADMKVFQDERALFFVFRGDSAESSEHPFAGRIVEIGPEEISKYKMTSHAIFGALRDNLREMVVERSLSDESVERSNAFFRETEFYIHNIPEWRLDVVMKEIIEMTKGPRSMDAVETLESSDRMPKFVSTSYKRFLACFELFRTLKSKRHEKGARIVDRAIMKLFDPKRYEPSVYSHFIEFADITHFLRTYPGYSLADELSKRKEMLFFDVVRESSRVNVSLSESLVTLKLYFKEKHVEFAENLESFVPMINRNLFEIQFFEMLDEGLMEKILGLGMAKSSTIRNLVLLIDYVLDLSFHLPTGAIRNQDKLRSYKQVLSLDREALIKSYRNGELCVSHEEFGSLCSLAFRESEDRRFLLSKMEE</sequence>
<protein>
    <submittedName>
        <fullName evidence="2">Uncharacterized protein</fullName>
    </submittedName>
</protein>
<dbReference type="VEuPathDB" id="MicrosporidiaDB:AEWR_110460"/>